<dbReference type="InterPro" id="IPR005467">
    <property type="entry name" value="His_kinase_dom"/>
</dbReference>
<dbReference type="CDD" id="cd00130">
    <property type="entry name" value="PAS"/>
    <property type="match status" value="1"/>
</dbReference>
<dbReference type="PANTHER" id="PTHR32071:SF95">
    <property type="entry name" value="DNA-BINDING TRANSCRIPTIONAL REGULATOR NTRC"/>
    <property type="match status" value="1"/>
</dbReference>
<evidence type="ECO:0000256" key="6">
    <source>
        <dbReference type="ARBA" id="ARBA00022553"/>
    </source>
</evidence>
<dbReference type="SUPFAM" id="SSF52172">
    <property type="entry name" value="CheY-like"/>
    <property type="match status" value="1"/>
</dbReference>
<evidence type="ECO:0000256" key="2">
    <source>
        <dbReference type="ARBA" id="ARBA00004496"/>
    </source>
</evidence>
<evidence type="ECO:0000256" key="7">
    <source>
        <dbReference type="ARBA" id="ARBA00022741"/>
    </source>
</evidence>
<evidence type="ECO:0000259" key="22">
    <source>
        <dbReference type="PROSITE" id="PS50112"/>
    </source>
</evidence>
<dbReference type="GO" id="GO:0000156">
    <property type="term" value="F:phosphorelay response regulator activity"/>
    <property type="evidence" value="ECO:0007669"/>
    <property type="project" value="UniProtKB-UniRule"/>
</dbReference>
<dbReference type="InterPro" id="IPR010114">
    <property type="entry name" value="Transcript_reg_NtrC"/>
</dbReference>
<evidence type="ECO:0000313" key="24">
    <source>
        <dbReference type="Proteomes" id="UP000325187"/>
    </source>
</evidence>
<dbReference type="PROSITE" id="PS50112">
    <property type="entry name" value="PAS"/>
    <property type="match status" value="1"/>
</dbReference>
<dbReference type="PANTHER" id="PTHR32071">
    <property type="entry name" value="TRANSCRIPTIONAL REGULATORY PROTEIN"/>
    <property type="match status" value="1"/>
</dbReference>
<dbReference type="GO" id="GO:0043565">
    <property type="term" value="F:sequence-specific DNA binding"/>
    <property type="evidence" value="ECO:0007669"/>
    <property type="project" value="InterPro"/>
</dbReference>
<dbReference type="InterPro" id="IPR009057">
    <property type="entry name" value="Homeodomain-like_sf"/>
</dbReference>
<dbReference type="Proteomes" id="UP000325187">
    <property type="component" value="Unassembled WGS sequence"/>
</dbReference>
<keyword evidence="12 17" id="KW-0010">Activator</keyword>
<comment type="caution">
    <text evidence="23">The sequence shown here is derived from an EMBL/GenBank/DDBJ whole genome shotgun (WGS) entry which is preliminary data.</text>
</comment>
<dbReference type="InterPro" id="IPR011006">
    <property type="entry name" value="CheY-like_superfamily"/>
</dbReference>
<dbReference type="InterPro" id="IPR027417">
    <property type="entry name" value="P-loop_NTPase"/>
</dbReference>
<evidence type="ECO:0000256" key="18">
    <source>
        <dbReference type="SAM" id="MobiDB-lite"/>
    </source>
</evidence>
<evidence type="ECO:0000256" key="15">
    <source>
        <dbReference type="ARBA" id="ARBA00043886"/>
    </source>
</evidence>
<comment type="subcellular location">
    <subcellularLocation>
        <location evidence="2 17">Cytoplasm</location>
    </subcellularLocation>
</comment>
<dbReference type="NCBIfam" id="TIGR01818">
    <property type="entry name" value="ntrC"/>
    <property type="match status" value="1"/>
</dbReference>
<dbReference type="CDD" id="cd00009">
    <property type="entry name" value="AAA"/>
    <property type="match status" value="1"/>
</dbReference>
<dbReference type="GO" id="GO:0000155">
    <property type="term" value="F:phosphorelay sensor kinase activity"/>
    <property type="evidence" value="ECO:0007669"/>
    <property type="project" value="InterPro"/>
</dbReference>
<dbReference type="InterPro" id="IPR002197">
    <property type="entry name" value="HTH_Fis"/>
</dbReference>
<dbReference type="InterPro" id="IPR003661">
    <property type="entry name" value="HisK_dim/P_dom"/>
</dbReference>
<evidence type="ECO:0000256" key="9">
    <source>
        <dbReference type="ARBA" id="ARBA00023012"/>
    </source>
</evidence>
<keyword evidence="14 17" id="KW-0535">Nitrogen fixation</keyword>
<feature type="domain" description="Sigma-54 factor interaction" evidence="19">
    <location>
        <begin position="526"/>
        <end position="754"/>
    </location>
</feature>
<keyword evidence="9 17" id="KW-0902">Two-component regulatory system</keyword>
<dbReference type="InterPro" id="IPR036097">
    <property type="entry name" value="HisK_dim/P_sf"/>
</dbReference>
<comment type="function">
    <text evidence="15 17">Member of the two-component regulatory system NtrB/NtrC, which controls expression of the nitrogen-regulated (ntr) genes in response to nitrogen limitation. Phosphorylated NtrC binds directly to DNA and stimulates the formation of open promoter-sigma54-RNA polymerase complexes.</text>
</comment>
<dbReference type="InterPro" id="IPR036890">
    <property type="entry name" value="HATPase_C_sf"/>
</dbReference>
<dbReference type="SUPFAM" id="SSF52540">
    <property type="entry name" value="P-loop containing nucleoside triphosphate hydrolases"/>
    <property type="match status" value="1"/>
</dbReference>
<evidence type="ECO:0000256" key="16">
    <source>
        <dbReference type="PROSITE-ProRule" id="PRU00169"/>
    </source>
</evidence>
<dbReference type="SUPFAM" id="SSF47384">
    <property type="entry name" value="Homodimeric domain of signal transducing histidine kinase"/>
    <property type="match status" value="1"/>
</dbReference>
<evidence type="ECO:0000256" key="11">
    <source>
        <dbReference type="ARBA" id="ARBA00023125"/>
    </source>
</evidence>
<dbReference type="Pfam" id="PF00158">
    <property type="entry name" value="Sigma54_activat"/>
    <property type="match status" value="1"/>
</dbReference>
<dbReference type="PROSITE" id="PS50045">
    <property type="entry name" value="SIGMA54_INTERACT_4"/>
    <property type="match status" value="1"/>
</dbReference>
<accession>A0A5A7N163</accession>
<gene>
    <name evidence="17" type="primary">ntrC</name>
    <name evidence="23" type="ORF">JCM17845_20780</name>
</gene>
<evidence type="ECO:0000259" key="21">
    <source>
        <dbReference type="PROSITE" id="PS50110"/>
    </source>
</evidence>
<dbReference type="InterPro" id="IPR058031">
    <property type="entry name" value="AAA_lid_NorR"/>
</dbReference>
<dbReference type="Gene3D" id="3.40.50.2300">
    <property type="match status" value="1"/>
</dbReference>
<dbReference type="Pfam" id="PF00072">
    <property type="entry name" value="Response_reg"/>
    <property type="match status" value="1"/>
</dbReference>
<evidence type="ECO:0000256" key="12">
    <source>
        <dbReference type="ARBA" id="ARBA00023159"/>
    </source>
</evidence>
<dbReference type="Gene3D" id="3.30.450.20">
    <property type="entry name" value="PAS domain"/>
    <property type="match status" value="1"/>
</dbReference>
<dbReference type="InterPro" id="IPR025944">
    <property type="entry name" value="Sigma_54_int_dom_CS"/>
</dbReference>
<keyword evidence="24" id="KW-1185">Reference proteome</keyword>
<keyword evidence="13 17" id="KW-0804">Transcription</keyword>
<keyword evidence="10 17" id="KW-0805">Transcription regulation</keyword>
<dbReference type="SUPFAM" id="SSF46689">
    <property type="entry name" value="Homeodomain-like"/>
    <property type="match status" value="1"/>
</dbReference>
<dbReference type="PROSITE" id="PS00688">
    <property type="entry name" value="SIGMA54_INTERACT_3"/>
    <property type="match status" value="1"/>
</dbReference>
<dbReference type="Gene3D" id="3.30.565.10">
    <property type="entry name" value="Histidine kinase-like ATPase, C-terminal domain"/>
    <property type="match status" value="1"/>
</dbReference>
<dbReference type="InterPro" id="IPR035965">
    <property type="entry name" value="PAS-like_dom_sf"/>
</dbReference>
<dbReference type="Gene3D" id="1.10.8.60">
    <property type="match status" value="1"/>
</dbReference>
<organism evidence="23 24">
    <name type="scientific">Iodidimonas gelatinilytica</name>
    <dbReference type="NCBI Taxonomy" id="1236966"/>
    <lineage>
        <taxon>Bacteria</taxon>
        <taxon>Pseudomonadati</taxon>
        <taxon>Pseudomonadota</taxon>
        <taxon>Alphaproteobacteria</taxon>
        <taxon>Iodidimonadales</taxon>
        <taxon>Iodidimonadaceae</taxon>
        <taxon>Iodidimonas</taxon>
    </lineage>
</organism>
<dbReference type="Gene3D" id="1.10.287.130">
    <property type="match status" value="1"/>
</dbReference>
<feature type="domain" description="Histidine kinase" evidence="20">
    <location>
        <begin position="155"/>
        <end position="379"/>
    </location>
</feature>
<dbReference type="Pfam" id="PF02518">
    <property type="entry name" value="HATPase_c"/>
    <property type="match status" value="1"/>
</dbReference>
<dbReference type="GO" id="GO:0006808">
    <property type="term" value="P:regulation of nitrogen utilization"/>
    <property type="evidence" value="ECO:0007669"/>
    <property type="project" value="UniProtKB-UniRule"/>
</dbReference>
<evidence type="ECO:0000259" key="20">
    <source>
        <dbReference type="PROSITE" id="PS50109"/>
    </source>
</evidence>
<dbReference type="InterPro" id="IPR013767">
    <property type="entry name" value="PAS_fold"/>
</dbReference>
<protein>
    <recommendedName>
        <fullName evidence="3 17">DNA-binding transcriptional regulator NtrC</fullName>
    </recommendedName>
    <alternativeName>
        <fullName evidence="17">Nitrogen regulation protein NR(I)</fullName>
    </alternativeName>
</protein>
<dbReference type="SMART" id="SM00448">
    <property type="entry name" value="REC"/>
    <property type="match status" value="1"/>
</dbReference>
<dbReference type="Gene3D" id="1.10.10.60">
    <property type="entry name" value="Homeodomain-like"/>
    <property type="match status" value="1"/>
</dbReference>
<evidence type="ECO:0000256" key="14">
    <source>
        <dbReference type="ARBA" id="ARBA00023231"/>
    </source>
</evidence>
<dbReference type="Pfam" id="PF25601">
    <property type="entry name" value="AAA_lid_14"/>
    <property type="match status" value="1"/>
</dbReference>
<dbReference type="EMBL" id="BKCM01000010">
    <property type="protein sequence ID" value="GER01455.1"/>
    <property type="molecule type" value="Genomic_DNA"/>
</dbReference>
<dbReference type="GO" id="GO:0006355">
    <property type="term" value="P:regulation of DNA-templated transcription"/>
    <property type="evidence" value="ECO:0007669"/>
    <property type="project" value="InterPro"/>
</dbReference>
<evidence type="ECO:0000256" key="3">
    <source>
        <dbReference type="ARBA" id="ARBA00019059"/>
    </source>
</evidence>
<proteinExistence type="predicted"/>
<keyword evidence="7 17" id="KW-0547">Nucleotide-binding</keyword>
<keyword evidence="4 17" id="KW-0963">Cytoplasm</keyword>
<evidence type="ECO:0000256" key="17">
    <source>
        <dbReference type="RuleBase" id="RU365013"/>
    </source>
</evidence>
<dbReference type="SMART" id="SM00382">
    <property type="entry name" value="AAA"/>
    <property type="match status" value="1"/>
</dbReference>
<dbReference type="CDD" id="cd00082">
    <property type="entry name" value="HisKA"/>
    <property type="match status" value="1"/>
</dbReference>
<evidence type="ECO:0000256" key="10">
    <source>
        <dbReference type="ARBA" id="ARBA00023015"/>
    </source>
</evidence>
<dbReference type="InterPro" id="IPR003594">
    <property type="entry name" value="HATPase_dom"/>
</dbReference>
<keyword evidence="8 17" id="KW-0067">ATP-binding</keyword>
<feature type="modified residue" description="4-aspartylphosphate" evidence="16">
    <location>
        <position position="440"/>
    </location>
</feature>
<name>A0A5A7N163_9PROT</name>
<dbReference type="Gene3D" id="3.40.50.300">
    <property type="entry name" value="P-loop containing nucleotide triphosphate hydrolases"/>
    <property type="match status" value="1"/>
</dbReference>
<dbReference type="SUPFAM" id="SSF55874">
    <property type="entry name" value="ATPase domain of HSP90 chaperone/DNA topoisomerase II/histidine kinase"/>
    <property type="match status" value="1"/>
</dbReference>
<dbReference type="InterPro" id="IPR000014">
    <property type="entry name" value="PAS"/>
</dbReference>
<dbReference type="GO" id="GO:0005737">
    <property type="term" value="C:cytoplasm"/>
    <property type="evidence" value="ECO:0007669"/>
    <property type="project" value="UniProtKB-SubCell"/>
</dbReference>
<evidence type="ECO:0000256" key="4">
    <source>
        <dbReference type="ARBA" id="ARBA00022490"/>
    </source>
</evidence>
<dbReference type="InterPro" id="IPR001789">
    <property type="entry name" value="Sig_transdc_resp-reg_receiver"/>
</dbReference>
<dbReference type="PROSITE" id="PS50109">
    <property type="entry name" value="HIS_KIN"/>
    <property type="match status" value="1"/>
</dbReference>
<reference evidence="23 24" key="1">
    <citation type="submission" date="2019-09" db="EMBL/GenBank/DDBJ databases">
        <title>NBRP : Genome information of microbial organism related human and environment.</title>
        <authorList>
            <person name="Hattori M."/>
            <person name="Oshima K."/>
            <person name="Inaba H."/>
            <person name="Suda W."/>
            <person name="Sakamoto M."/>
            <person name="Iino T."/>
            <person name="Kitahara M."/>
            <person name="Oshida Y."/>
            <person name="Iida T."/>
            <person name="Kudo T."/>
            <person name="Itoh T."/>
            <person name="Ohkuma M."/>
        </authorList>
    </citation>
    <scope>NUCLEOTIDE SEQUENCE [LARGE SCALE GENOMIC DNA]</scope>
    <source>
        <strain evidence="23 24">Mie-1</strain>
    </source>
</reference>
<evidence type="ECO:0000259" key="19">
    <source>
        <dbReference type="PROSITE" id="PS50045"/>
    </source>
</evidence>
<dbReference type="InterPro" id="IPR004358">
    <property type="entry name" value="Sig_transdc_His_kin-like_C"/>
</dbReference>
<evidence type="ECO:0000256" key="13">
    <source>
        <dbReference type="ARBA" id="ARBA00023163"/>
    </source>
</evidence>
<keyword evidence="6 16" id="KW-0597">Phosphoprotein</keyword>
<feature type="domain" description="Response regulatory" evidence="21">
    <location>
        <begin position="391"/>
        <end position="505"/>
    </location>
</feature>
<comment type="catalytic activity">
    <reaction evidence="1">
        <text>ATP + protein L-histidine = ADP + protein N-phospho-L-histidine.</text>
        <dbReference type="EC" id="2.7.13.3"/>
    </reaction>
</comment>
<dbReference type="Pfam" id="PF02954">
    <property type="entry name" value="HTH_8"/>
    <property type="match status" value="1"/>
</dbReference>
<evidence type="ECO:0000256" key="8">
    <source>
        <dbReference type="ARBA" id="ARBA00022840"/>
    </source>
</evidence>
<dbReference type="Pfam" id="PF00989">
    <property type="entry name" value="PAS"/>
    <property type="match status" value="1"/>
</dbReference>
<dbReference type="SMART" id="SM00091">
    <property type="entry name" value="PAS"/>
    <property type="match status" value="1"/>
</dbReference>
<sequence>MARTDGGPGKGKPDGASSSLTEKSQKDILNALPLAMLMVDEADGIGFANAAAESLFGLGEDSLCRMTIADLFGGADNAIAPLLSRIRAGSGVVVARELSLTGHLAGMLADVQAAHIADRFGAVLLVFEERRLPGVLQRRSNLEGAARTVFGLSGMLAHEIKNPLSGIRGAAQLLEKQSSGSGKDMAILIREEVDRIHRLVDQLENFTDVRPFTRRPVNIHTILSHVRDVACSGFAKHIRIVEHYDPSLPPVFGERDRLVQIFLNLVKNAAEAVPEKGGEIHLVTAYRHGLRMPMAEGGIVDLPVEVTVADNGPGINTDLKEHIFEPFVTDRDGGSGLGLAMVAKLVAELGGIVELDAGMEKQVAGGGGARFTLLFAAATGAEGKIMHEPIRVLVADDDRAIRLVVKQSLEACGCTVTLAENSTQLWEHVLAAGFDVLVSDVLMPDGNGLDLLPKIRDLHPHMPVIVMSAQNTLMTAVTATQRGAFDYLAKPFDLDELERTVLSAAREARQNAVQTPKDEEQADIPLIGRSAVMQDLYRAMARLMPTDLTVTITGESGTGKELVARALHDMGHRHKGPFVAVNMAAIPKDLIESDLFGHERGAFTGANSRAVGRFEQANSGTLFLDEIGDMPIEAQTRLLRVLQEGEFTMVGGSTPIRADVRIIAATNKDLKALVAAHRFREDLYYRLNVVPLTIPPLRARLSDIPDLLAHFNNRAVAQGLPGKRFDGKALSRLCAYSWPGNVRELENLVQRLCVLAPEETIGESTIAQILDAEPESENGTGTWRESGLKDAVEHHLTRYFKAHGTHLPPSGLHARVVREVERPLIELALKATKGNQLKSAELLGLNRNTLRKKIRELGIHVARNGF</sequence>
<dbReference type="GO" id="GO:0005524">
    <property type="term" value="F:ATP binding"/>
    <property type="evidence" value="ECO:0007669"/>
    <property type="project" value="UniProtKB-KW"/>
</dbReference>
<feature type="domain" description="PAS" evidence="22">
    <location>
        <begin position="21"/>
        <end position="63"/>
    </location>
</feature>
<evidence type="ECO:0000313" key="23">
    <source>
        <dbReference type="EMBL" id="GER01455.1"/>
    </source>
</evidence>
<evidence type="ECO:0000256" key="5">
    <source>
        <dbReference type="ARBA" id="ARBA00022491"/>
    </source>
</evidence>
<keyword evidence="11 17" id="KW-0238">DNA-binding</keyword>
<dbReference type="Pfam" id="PF00512">
    <property type="entry name" value="HisKA"/>
    <property type="match status" value="1"/>
</dbReference>
<dbReference type="FunFam" id="3.40.50.300:FF:000006">
    <property type="entry name" value="DNA-binding transcriptional regulator NtrC"/>
    <property type="match status" value="1"/>
</dbReference>
<keyword evidence="5 17" id="KW-0678">Repressor</keyword>
<dbReference type="SMART" id="SM00388">
    <property type="entry name" value="HisKA"/>
    <property type="match status" value="1"/>
</dbReference>
<dbReference type="PROSITE" id="PS50110">
    <property type="entry name" value="RESPONSE_REGULATORY"/>
    <property type="match status" value="1"/>
</dbReference>
<dbReference type="SUPFAM" id="SSF55785">
    <property type="entry name" value="PYP-like sensor domain (PAS domain)"/>
    <property type="match status" value="1"/>
</dbReference>
<feature type="region of interest" description="Disordered" evidence="18">
    <location>
        <begin position="1"/>
        <end position="22"/>
    </location>
</feature>
<feature type="compositionally biased region" description="Gly residues" evidence="18">
    <location>
        <begin position="1"/>
        <end position="10"/>
    </location>
</feature>
<dbReference type="AlphaFoldDB" id="A0A5A7N163"/>
<evidence type="ECO:0000256" key="1">
    <source>
        <dbReference type="ARBA" id="ARBA00000085"/>
    </source>
</evidence>
<dbReference type="SMART" id="SM00387">
    <property type="entry name" value="HATPase_c"/>
    <property type="match status" value="1"/>
</dbReference>
<dbReference type="InterPro" id="IPR003593">
    <property type="entry name" value="AAA+_ATPase"/>
</dbReference>
<dbReference type="PRINTS" id="PR01590">
    <property type="entry name" value="HTHFIS"/>
</dbReference>
<dbReference type="PRINTS" id="PR00344">
    <property type="entry name" value="BCTRLSENSOR"/>
</dbReference>
<dbReference type="InterPro" id="IPR002078">
    <property type="entry name" value="Sigma_54_int"/>
</dbReference>